<accession>A0ACB8SLK4</accession>
<sequence length="257" mass="29401">MFRPTANEELQNCVPDWANRLHKEPFRASESGACVCDRACHELIRTCGVRATDSDLRMNRGKRVTDSRVRVTTSHELPTGSSTTDSDLGMNRGKQVPDSLSHANTHGYSQNQWPTWETSEMQQWGLRRLRTDAHTSYARAFRGPTQTRNIAGRQTKVHMDCYSSDSHFQSDWQDGEHREQGPHANILSSRHSVPLLARPLLSEKAAHPRLRHRFPANQQSEQQKMMNCRIPDLMQDRMTVYARISAAHILKAKTWST</sequence>
<dbReference type="EMBL" id="MU277258">
    <property type="protein sequence ID" value="KAI0056753.1"/>
    <property type="molecule type" value="Genomic_DNA"/>
</dbReference>
<reference evidence="1" key="2">
    <citation type="journal article" date="2022" name="New Phytol.">
        <title>Evolutionary transition to the ectomycorrhizal habit in the genomes of a hyperdiverse lineage of mushroom-forming fungi.</title>
        <authorList>
            <person name="Looney B."/>
            <person name="Miyauchi S."/>
            <person name="Morin E."/>
            <person name="Drula E."/>
            <person name="Courty P.E."/>
            <person name="Kohler A."/>
            <person name="Kuo A."/>
            <person name="LaButti K."/>
            <person name="Pangilinan J."/>
            <person name="Lipzen A."/>
            <person name="Riley R."/>
            <person name="Andreopoulos W."/>
            <person name="He G."/>
            <person name="Johnson J."/>
            <person name="Nolan M."/>
            <person name="Tritt A."/>
            <person name="Barry K.W."/>
            <person name="Grigoriev I.V."/>
            <person name="Nagy L.G."/>
            <person name="Hibbett D."/>
            <person name="Henrissat B."/>
            <person name="Matheny P.B."/>
            <person name="Labbe J."/>
            <person name="Martin F.M."/>
        </authorList>
    </citation>
    <scope>NUCLEOTIDE SEQUENCE</scope>
    <source>
        <strain evidence="1">HHB10654</strain>
    </source>
</reference>
<comment type="caution">
    <text evidence="1">The sequence shown here is derived from an EMBL/GenBank/DDBJ whole genome shotgun (WGS) entry which is preliminary data.</text>
</comment>
<keyword evidence="2" id="KW-1185">Reference proteome</keyword>
<dbReference type="Proteomes" id="UP000814140">
    <property type="component" value="Unassembled WGS sequence"/>
</dbReference>
<evidence type="ECO:0000313" key="1">
    <source>
        <dbReference type="EMBL" id="KAI0056753.1"/>
    </source>
</evidence>
<reference evidence="1" key="1">
    <citation type="submission" date="2021-03" db="EMBL/GenBank/DDBJ databases">
        <authorList>
            <consortium name="DOE Joint Genome Institute"/>
            <person name="Ahrendt S."/>
            <person name="Looney B.P."/>
            <person name="Miyauchi S."/>
            <person name="Morin E."/>
            <person name="Drula E."/>
            <person name="Courty P.E."/>
            <person name="Chicoki N."/>
            <person name="Fauchery L."/>
            <person name="Kohler A."/>
            <person name="Kuo A."/>
            <person name="Labutti K."/>
            <person name="Pangilinan J."/>
            <person name="Lipzen A."/>
            <person name="Riley R."/>
            <person name="Andreopoulos W."/>
            <person name="He G."/>
            <person name="Johnson J."/>
            <person name="Barry K.W."/>
            <person name="Grigoriev I.V."/>
            <person name="Nagy L."/>
            <person name="Hibbett D."/>
            <person name="Henrissat B."/>
            <person name="Matheny P.B."/>
            <person name="Labbe J."/>
            <person name="Martin F."/>
        </authorList>
    </citation>
    <scope>NUCLEOTIDE SEQUENCE</scope>
    <source>
        <strain evidence="1">HHB10654</strain>
    </source>
</reference>
<gene>
    <name evidence="1" type="ORF">BV25DRAFT_1842080</name>
</gene>
<organism evidence="1 2">
    <name type="scientific">Artomyces pyxidatus</name>
    <dbReference type="NCBI Taxonomy" id="48021"/>
    <lineage>
        <taxon>Eukaryota</taxon>
        <taxon>Fungi</taxon>
        <taxon>Dikarya</taxon>
        <taxon>Basidiomycota</taxon>
        <taxon>Agaricomycotina</taxon>
        <taxon>Agaricomycetes</taxon>
        <taxon>Russulales</taxon>
        <taxon>Auriscalpiaceae</taxon>
        <taxon>Artomyces</taxon>
    </lineage>
</organism>
<evidence type="ECO:0000313" key="2">
    <source>
        <dbReference type="Proteomes" id="UP000814140"/>
    </source>
</evidence>
<protein>
    <submittedName>
        <fullName evidence="1">Uncharacterized protein</fullName>
    </submittedName>
</protein>
<proteinExistence type="predicted"/>
<name>A0ACB8SLK4_9AGAM</name>